<evidence type="ECO:0000313" key="4">
    <source>
        <dbReference type="Proteomes" id="UP001172082"/>
    </source>
</evidence>
<evidence type="ECO:0000259" key="2">
    <source>
        <dbReference type="Pfam" id="PF07593"/>
    </source>
</evidence>
<dbReference type="Pfam" id="PF07593">
    <property type="entry name" value="UnbV_ASPIC"/>
    <property type="match status" value="1"/>
</dbReference>
<dbReference type="PANTHER" id="PTHR16026:SF0">
    <property type="entry name" value="CARTILAGE ACIDIC PROTEIN 1"/>
    <property type="match status" value="1"/>
</dbReference>
<evidence type="ECO:0000256" key="1">
    <source>
        <dbReference type="ARBA" id="ARBA00022729"/>
    </source>
</evidence>
<dbReference type="RefSeq" id="WP_346752150.1">
    <property type="nucleotide sequence ID" value="NZ_JAUJEA010000004.1"/>
</dbReference>
<sequence length="1138" mass="127897">MHNILVIYFKNTKIILYGFVVISILAGCNNGTNDDTQIESLFQLLSANQTSVDFRNELPESAYMNRFVYEYFYNGGGVAIGDVNNDGLDDIYFTANLKDNKLYLNKGGLKFEDITDKANVAGKKGWATGVTMIDINADGQLDIYVGRAGRFTDEDKRRNELFINQGTDEKGNPVFIESAADYGLDDPAFTTQASFFDYDRDGDLDMFLANHNIEAPPVEIKLVNTLRETNSPLGGNKLFRNDQGMFEEVTSESGIESHGMNYTLGISIGDVNDDGWPDIYIANDYSEPDRLYINNQDGTFKDIAGQSFGQMPNFSMGSDMADINNDGFKDIIALDMMAEDNYGIKTSMSGMNPELFWEHVESGLHHQYMYNALQLNGGNDEEQLPIFSEIGQLAGISNTDWSWAPLLADFNNDGLKDIFVTNGIKRDFRNNDFNIFLRKATEDVIEKKENPLKYYAYWTRLSPTREKMNYLFRNSGEMRFTNMAEVWGLEQSSFSNGAAYGDLDNDGDLDLVVNNIDSLAFVYENLSNRSKDHHFLTVKLSGPEENKFGIGTQITLINDGISRTVDQYPSRGFQSSVSPILHFGLGDITTVEKLIITWPDGKKQELENIKSDQQLFLTYKNAQSSFRQEEKSFFALFKDVTREIQLECLHNENLFDDFERESLLPHKMSQMGPALSVGDVNNDDLEDFYMGGARGYPGQLFIQRENGTFERIQKQIFQKDKAHEDVASVLFDADGDGDKDLYVVSGGNELEPENSYYVDRFYENRSGQFIRIAGAIPAIPFSGGCVIASDFDNDGDQDLFVGGRQIPGKYPYPESSYIFRNDSQKGEIRFTDVSSEIAPMLENIGMVSDALWVDIDHDDLKDLMIVGEWMTLKVLKNTNGIYKDITETSGLSDETGWWNCIVMADFDQDGDQDFVAGNLGLNYKYKASKQAPFEIYTTDFDNSGTQDIVLGYHDDGAIYPVRGRECSSQQMPFIKEKFPNYNTFGSATISEVYGRENLDRSLRHKATNFATSYIENLGNGTFDIRPLENLAQFTSINSIEVADFNGDGHMDILLAGNMHGAEVETPRNDAGYGVCLLGNGKGHFKGVMPYESGLLIKGETRNSGIIKLNHFGSAILFAKNDDYVQIVDFNIQHEPTNY</sequence>
<keyword evidence="4" id="KW-1185">Reference proteome</keyword>
<name>A0ABT8KPH0_9BACT</name>
<dbReference type="Proteomes" id="UP001172082">
    <property type="component" value="Unassembled WGS sequence"/>
</dbReference>
<evidence type="ECO:0000313" key="3">
    <source>
        <dbReference type="EMBL" id="MDN5202124.1"/>
    </source>
</evidence>
<accession>A0ABT8KPH0</accession>
<dbReference type="InterPro" id="IPR027039">
    <property type="entry name" value="Crtac1"/>
</dbReference>
<dbReference type="InterPro" id="IPR011519">
    <property type="entry name" value="UnbV_ASPIC"/>
</dbReference>
<protein>
    <submittedName>
        <fullName evidence="3">VCBS repeat-containing protein</fullName>
    </submittedName>
</protein>
<comment type="caution">
    <text evidence="3">The sequence shown here is derived from an EMBL/GenBank/DDBJ whole genome shotgun (WGS) entry which is preliminary data.</text>
</comment>
<dbReference type="PANTHER" id="PTHR16026">
    <property type="entry name" value="CARTILAGE ACIDIC PROTEIN 1"/>
    <property type="match status" value="1"/>
</dbReference>
<gene>
    <name evidence="3" type="ORF">QQ008_12140</name>
</gene>
<dbReference type="InterPro" id="IPR028994">
    <property type="entry name" value="Integrin_alpha_N"/>
</dbReference>
<reference evidence="3" key="1">
    <citation type="submission" date="2023-06" db="EMBL/GenBank/DDBJ databases">
        <title>Genomic of Parafulvivirga corallium.</title>
        <authorList>
            <person name="Wang G."/>
        </authorList>
    </citation>
    <scope>NUCLEOTIDE SEQUENCE</scope>
    <source>
        <strain evidence="3">BMA10</strain>
    </source>
</reference>
<dbReference type="SUPFAM" id="SSF69318">
    <property type="entry name" value="Integrin alpha N-terminal domain"/>
    <property type="match status" value="3"/>
</dbReference>
<dbReference type="Gene3D" id="2.130.10.130">
    <property type="entry name" value="Integrin alpha, N-terminal"/>
    <property type="match status" value="4"/>
</dbReference>
<dbReference type="InterPro" id="IPR013517">
    <property type="entry name" value="FG-GAP"/>
</dbReference>
<dbReference type="Pfam" id="PF13517">
    <property type="entry name" value="FG-GAP_3"/>
    <property type="match status" value="6"/>
</dbReference>
<dbReference type="EMBL" id="JAUJEA010000004">
    <property type="protein sequence ID" value="MDN5202124.1"/>
    <property type="molecule type" value="Genomic_DNA"/>
</dbReference>
<feature type="domain" description="ASPIC/UnbV" evidence="2">
    <location>
        <begin position="549"/>
        <end position="615"/>
    </location>
</feature>
<organism evidence="3 4">
    <name type="scientific">Splendidivirga corallicola</name>
    <dbReference type="NCBI Taxonomy" id="3051826"/>
    <lineage>
        <taxon>Bacteria</taxon>
        <taxon>Pseudomonadati</taxon>
        <taxon>Bacteroidota</taxon>
        <taxon>Cytophagia</taxon>
        <taxon>Cytophagales</taxon>
        <taxon>Splendidivirgaceae</taxon>
        <taxon>Splendidivirga</taxon>
    </lineage>
</organism>
<keyword evidence="1" id="KW-0732">Signal</keyword>
<proteinExistence type="predicted"/>